<name>A0A1E3GVN5_9GAMM</name>
<dbReference type="GO" id="GO:0031992">
    <property type="term" value="F:energy transducer activity"/>
    <property type="evidence" value="ECO:0007669"/>
    <property type="project" value="TreeGrafter"/>
</dbReference>
<dbReference type="GO" id="GO:0015031">
    <property type="term" value="P:protein transport"/>
    <property type="evidence" value="ECO:0007669"/>
    <property type="project" value="UniProtKB-KW"/>
</dbReference>
<evidence type="ECO:0000256" key="9">
    <source>
        <dbReference type="ARBA" id="ARBA00023136"/>
    </source>
</evidence>
<accession>A0A1E3GVN5</accession>
<keyword evidence="6 11" id="KW-0812">Transmembrane</keyword>
<evidence type="ECO:0000256" key="3">
    <source>
        <dbReference type="ARBA" id="ARBA00022448"/>
    </source>
</evidence>
<dbReference type="STRING" id="291169.A9E74_00955"/>
<dbReference type="InterPro" id="IPR037682">
    <property type="entry name" value="TonB_C"/>
</dbReference>
<comment type="similarity">
    <text evidence="2">Belongs to the TonB family.</text>
</comment>
<dbReference type="SUPFAM" id="SSF74653">
    <property type="entry name" value="TolA/TonB C-terminal domain"/>
    <property type="match status" value="1"/>
</dbReference>
<dbReference type="InterPro" id="IPR051045">
    <property type="entry name" value="TonB-dependent_transducer"/>
</dbReference>
<dbReference type="Proteomes" id="UP000094379">
    <property type="component" value="Unassembled WGS sequence"/>
</dbReference>
<evidence type="ECO:0000256" key="2">
    <source>
        <dbReference type="ARBA" id="ARBA00006555"/>
    </source>
</evidence>
<evidence type="ECO:0000256" key="6">
    <source>
        <dbReference type="ARBA" id="ARBA00022692"/>
    </source>
</evidence>
<keyword evidence="8 11" id="KW-1133">Transmembrane helix</keyword>
<keyword evidence="5" id="KW-0997">Cell inner membrane</keyword>
<keyword evidence="9 11" id="KW-0472">Membrane</keyword>
<sequence length="352" mass="37805">MIRTSSATDRFILTIIGSVILHAIVVLAVSFTVTSPPTNAPVNQLDITLVKQQTEQAPEEPSYLAQVTNEGGGETEEKSPEPTPDMAVPIAEEPPASTDPLPAPITELVPVPVETVPPEPVLDETPIVEDVPAVTEPVVVEAAPEPPVVETPAEPVEPKPEPETASKKVTTENAERKVETTEIVTESVVDAIETIEMEPPKLSGSELIARARNEIGSLQSAMENNSKSLSETPKKRRISAATKEYSAAAYMRAWEMKVERIGNMNYPQEAKDQGINGSLMLSVDIKPDGSVPPDGIVVSRSSGHKVLDDAAVRIVRLGAPYAAIPEDVLQGSDMLTIIRTWKFESARGMSAR</sequence>
<feature type="domain" description="TonB C-terminal" evidence="12">
    <location>
        <begin position="251"/>
        <end position="350"/>
    </location>
</feature>
<dbReference type="Pfam" id="PF03544">
    <property type="entry name" value="TonB_C"/>
    <property type="match status" value="1"/>
</dbReference>
<dbReference type="RefSeq" id="WP_069295474.1">
    <property type="nucleotide sequence ID" value="NZ_MCRI01000006.1"/>
</dbReference>
<comment type="caution">
    <text evidence="13">The sequence shown here is derived from an EMBL/GenBank/DDBJ whole genome shotgun (WGS) entry which is preliminary data.</text>
</comment>
<dbReference type="Gene3D" id="3.30.1150.10">
    <property type="match status" value="1"/>
</dbReference>
<dbReference type="GO" id="GO:0098797">
    <property type="term" value="C:plasma membrane protein complex"/>
    <property type="evidence" value="ECO:0007669"/>
    <property type="project" value="TreeGrafter"/>
</dbReference>
<feature type="region of interest" description="Disordered" evidence="10">
    <location>
        <begin position="146"/>
        <end position="178"/>
    </location>
</feature>
<feature type="transmembrane region" description="Helical" evidence="11">
    <location>
        <begin position="12"/>
        <end position="33"/>
    </location>
</feature>
<feature type="region of interest" description="Disordered" evidence="10">
    <location>
        <begin position="53"/>
        <end position="101"/>
    </location>
</feature>
<dbReference type="PATRIC" id="fig|291169.3.peg.961"/>
<proteinExistence type="inferred from homology"/>
<evidence type="ECO:0000313" key="14">
    <source>
        <dbReference type="Proteomes" id="UP000094379"/>
    </source>
</evidence>
<gene>
    <name evidence="13" type="ORF">A9E74_00955</name>
</gene>
<evidence type="ECO:0000256" key="1">
    <source>
        <dbReference type="ARBA" id="ARBA00004383"/>
    </source>
</evidence>
<dbReference type="PROSITE" id="PS52015">
    <property type="entry name" value="TONB_CTD"/>
    <property type="match status" value="1"/>
</dbReference>
<comment type="subcellular location">
    <subcellularLocation>
        <location evidence="1">Cell inner membrane</location>
        <topology evidence="1">Single-pass membrane protein</topology>
        <orientation evidence="1">Periplasmic side</orientation>
    </subcellularLocation>
</comment>
<organism evidence="13 14">
    <name type="scientific">Methylophaga muralis</name>
    <dbReference type="NCBI Taxonomy" id="291169"/>
    <lineage>
        <taxon>Bacteria</taxon>
        <taxon>Pseudomonadati</taxon>
        <taxon>Pseudomonadota</taxon>
        <taxon>Gammaproteobacteria</taxon>
        <taxon>Thiotrichales</taxon>
        <taxon>Piscirickettsiaceae</taxon>
        <taxon>Methylophaga</taxon>
    </lineage>
</organism>
<evidence type="ECO:0000256" key="5">
    <source>
        <dbReference type="ARBA" id="ARBA00022519"/>
    </source>
</evidence>
<keyword evidence="7" id="KW-0653">Protein transport</keyword>
<dbReference type="EMBL" id="MCRI01000006">
    <property type="protein sequence ID" value="ODN67421.1"/>
    <property type="molecule type" value="Genomic_DNA"/>
</dbReference>
<dbReference type="AlphaFoldDB" id="A0A1E3GVN5"/>
<dbReference type="NCBIfam" id="TIGR01352">
    <property type="entry name" value="tonB_Cterm"/>
    <property type="match status" value="1"/>
</dbReference>
<keyword evidence="4" id="KW-1003">Cell membrane</keyword>
<evidence type="ECO:0000259" key="12">
    <source>
        <dbReference type="PROSITE" id="PS52015"/>
    </source>
</evidence>
<evidence type="ECO:0000256" key="10">
    <source>
        <dbReference type="SAM" id="MobiDB-lite"/>
    </source>
</evidence>
<dbReference type="InterPro" id="IPR006260">
    <property type="entry name" value="TonB/TolA_C"/>
</dbReference>
<keyword evidence="3" id="KW-0813">Transport</keyword>
<dbReference type="PANTHER" id="PTHR33446">
    <property type="entry name" value="PROTEIN TONB-RELATED"/>
    <property type="match status" value="1"/>
</dbReference>
<evidence type="ECO:0000313" key="13">
    <source>
        <dbReference type="EMBL" id="ODN67421.1"/>
    </source>
</evidence>
<evidence type="ECO:0000256" key="8">
    <source>
        <dbReference type="ARBA" id="ARBA00022989"/>
    </source>
</evidence>
<evidence type="ECO:0000256" key="11">
    <source>
        <dbReference type="SAM" id="Phobius"/>
    </source>
</evidence>
<feature type="compositionally biased region" description="Basic and acidic residues" evidence="10">
    <location>
        <begin position="156"/>
        <end position="178"/>
    </location>
</feature>
<dbReference type="PANTHER" id="PTHR33446:SF11">
    <property type="entry name" value="TONB3"/>
    <property type="match status" value="1"/>
</dbReference>
<evidence type="ECO:0000256" key="4">
    <source>
        <dbReference type="ARBA" id="ARBA00022475"/>
    </source>
</evidence>
<evidence type="ECO:0000256" key="7">
    <source>
        <dbReference type="ARBA" id="ARBA00022927"/>
    </source>
</evidence>
<reference evidence="13 14" key="1">
    <citation type="submission" date="2016-07" db="EMBL/GenBank/DDBJ databases">
        <title>Draft Genome Sequence of Methylophaga muralis Bur 1.</title>
        <authorList>
            <person name="Vasilenko O.V."/>
            <person name="Doronina N.V."/>
            <person name="Shmareva M.N."/>
            <person name="Tarlachkov S.V."/>
            <person name="Mustakhimov I."/>
            <person name="Trotsenko Y.A."/>
        </authorList>
    </citation>
    <scope>NUCLEOTIDE SEQUENCE [LARGE SCALE GENOMIC DNA]</scope>
    <source>
        <strain evidence="13 14">Bur 1</strain>
    </source>
</reference>
<protein>
    <submittedName>
        <fullName evidence="13">Gram-negative bacterial tonB protein</fullName>
    </submittedName>
</protein>
<keyword evidence="14" id="KW-1185">Reference proteome</keyword>
<dbReference type="GO" id="GO:0055085">
    <property type="term" value="P:transmembrane transport"/>
    <property type="evidence" value="ECO:0007669"/>
    <property type="project" value="InterPro"/>
</dbReference>